<protein>
    <submittedName>
        <fullName evidence="5">Beta-ketoacyl-[acyl-carrier-protein] synthase family protein</fullName>
    </submittedName>
</protein>
<dbReference type="CDD" id="cd00834">
    <property type="entry name" value="KAS_I_II"/>
    <property type="match status" value="1"/>
</dbReference>
<gene>
    <name evidence="5" type="ORF">FGM00_13175</name>
</gene>
<dbReference type="InterPro" id="IPR000794">
    <property type="entry name" value="Beta-ketoacyl_synthase"/>
</dbReference>
<evidence type="ECO:0000313" key="6">
    <source>
        <dbReference type="Proteomes" id="UP000310017"/>
    </source>
</evidence>
<dbReference type="PANTHER" id="PTHR11712">
    <property type="entry name" value="POLYKETIDE SYNTHASE-RELATED"/>
    <property type="match status" value="1"/>
</dbReference>
<dbReference type="Proteomes" id="UP000310017">
    <property type="component" value="Chromosome"/>
</dbReference>
<keyword evidence="6" id="KW-1185">Reference proteome</keyword>
<dbReference type="Pfam" id="PF00109">
    <property type="entry name" value="ketoacyl-synt"/>
    <property type="match status" value="1"/>
</dbReference>
<evidence type="ECO:0000256" key="3">
    <source>
        <dbReference type="RuleBase" id="RU003694"/>
    </source>
</evidence>
<evidence type="ECO:0000313" key="5">
    <source>
        <dbReference type="EMBL" id="QCX01017.1"/>
    </source>
</evidence>
<feature type="domain" description="Ketosynthase family 3 (KS3)" evidence="4">
    <location>
        <begin position="5"/>
        <end position="381"/>
    </location>
</feature>
<name>A0A5B7SR21_9FLAO</name>
<accession>A0A5B7SR21</accession>
<proteinExistence type="inferred from homology"/>
<sequence length="383" mass="41009">MPLQTDSVAVTGLGVVCSVGQTIDQLWQSLVSKKNGIREWDDLKALDFKYTHAHRIMEFDCDPLSRGYELAKKAISQALEQARLEEPPNAGLFLGTTMGESAAFEAIAEGNRHILQQDYNGNGICRCLRKHLPQVAMHRCYATACAAGNYSLKAAREALQSGRVDVAIAGGVDPFSKIAMTGFSRARAMSPSGNCRPFSPDRDGMVLGEGAGFLVLERIADAQQRQANILATLDACALSCDAYHPTAPRPDSAGIINCFEQLPVFKNGTKNAVDWICAHGTGTKLSDISEAQAIRRVFAEAPPLVSSIKAHIGHTLGAATAIEAVVSVLSIVHQQIPPTANSESSTLGVTIPTEVISRPVKKVLNCGYAFGGLNSISQFSQWN</sequence>
<dbReference type="InterPro" id="IPR020841">
    <property type="entry name" value="PKS_Beta-ketoAc_synthase_dom"/>
</dbReference>
<dbReference type="GO" id="GO:0006633">
    <property type="term" value="P:fatty acid biosynthetic process"/>
    <property type="evidence" value="ECO:0007669"/>
    <property type="project" value="TreeGrafter"/>
</dbReference>
<dbReference type="SMART" id="SM00825">
    <property type="entry name" value="PKS_KS"/>
    <property type="match status" value="1"/>
</dbReference>
<evidence type="ECO:0000259" key="4">
    <source>
        <dbReference type="PROSITE" id="PS52004"/>
    </source>
</evidence>
<dbReference type="GO" id="GO:0004315">
    <property type="term" value="F:3-oxoacyl-[acyl-carrier-protein] synthase activity"/>
    <property type="evidence" value="ECO:0007669"/>
    <property type="project" value="TreeGrafter"/>
</dbReference>
<evidence type="ECO:0000256" key="2">
    <source>
        <dbReference type="ARBA" id="ARBA00022679"/>
    </source>
</evidence>
<dbReference type="InterPro" id="IPR014030">
    <property type="entry name" value="Ketoacyl_synth_N"/>
</dbReference>
<evidence type="ECO:0000256" key="1">
    <source>
        <dbReference type="ARBA" id="ARBA00008467"/>
    </source>
</evidence>
<keyword evidence="2 3" id="KW-0808">Transferase</keyword>
<dbReference type="Gene3D" id="3.40.47.10">
    <property type="match status" value="1"/>
</dbReference>
<dbReference type="KEGG" id="asag:FGM00_13175"/>
<dbReference type="Pfam" id="PF02801">
    <property type="entry name" value="Ketoacyl-synt_C"/>
    <property type="match status" value="1"/>
</dbReference>
<dbReference type="PROSITE" id="PS52004">
    <property type="entry name" value="KS3_2"/>
    <property type="match status" value="1"/>
</dbReference>
<reference evidence="5 6" key="1">
    <citation type="submission" date="2019-05" db="EMBL/GenBank/DDBJ databases">
        <title>Genome sequencing of F202Z8.</title>
        <authorList>
            <person name="Kwon Y.M."/>
        </authorList>
    </citation>
    <scope>NUCLEOTIDE SEQUENCE [LARGE SCALE GENOMIC DNA]</scope>
    <source>
        <strain evidence="5 6">F202Z8</strain>
    </source>
</reference>
<organism evidence="5 6">
    <name type="scientific">Aggregatimonas sangjinii</name>
    <dbReference type="NCBI Taxonomy" id="2583587"/>
    <lineage>
        <taxon>Bacteria</taxon>
        <taxon>Pseudomonadati</taxon>
        <taxon>Bacteroidota</taxon>
        <taxon>Flavobacteriia</taxon>
        <taxon>Flavobacteriales</taxon>
        <taxon>Flavobacteriaceae</taxon>
        <taxon>Aggregatimonas</taxon>
    </lineage>
</organism>
<dbReference type="InterPro" id="IPR014031">
    <property type="entry name" value="Ketoacyl_synth_C"/>
</dbReference>
<dbReference type="OrthoDB" id="9808669at2"/>
<dbReference type="SUPFAM" id="SSF53901">
    <property type="entry name" value="Thiolase-like"/>
    <property type="match status" value="2"/>
</dbReference>
<dbReference type="AlphaFoldDB" id="A0A5B7SR21"/>
<comment type="similarity">
    <text evidence="1 3">Belongs to the thiolase-like superfamily. Beta-ketoacyl-ACP synthases family.</text>
</comment>
<dbReference type="RefSeq" id="WP_138853360.1">
    <property type="nucleotide sequence ID" value="NZ_CP040710.1"/>
</dbReference>
<dbReference type="EMBL" id="CP040710">
    <property type="protein sequence ID" value="QCX01017.1"/>
    <property type="molecule type" value="Genomic_DNA"/>
</dbReference>
<dbReference type="InterPro" id="IPR016039">
    <property type="entry name" value="Thiolase-like"/>
</dbReference>
<dbReference type="PANTHER" id="PTHR11712:SF336">
    <property type="entry name" value="3-OXOACYL-[ACYL-CARRIER-PROTEIN] SYNTHASE, MITOCHONDRIAL"/>
    <property type="match status" value="1"/>
</dbReference>